<protein>
    <submittedName>
        <fullName evidence="1">Uncharacterized protein</fullName>
    </submittedName>
</protein>
<gene>
    <name evidence="1" type="ORF">BDV28DRAFT_130085</name>
</gene>
<proteinExistence type="predicted"/>
<evidence type="ECO:0000313" key="1">
    <source>
        <dbReference type="EMBL" id="KAE8354854.1"/>
    </source>
</evidence>
<dbReference type="AlphaFoldDB" id="A0A5N6ZB23"/>
<reference evidence="2" key="1">
    <citation type="submission" date="2019-04" db="EMBL/GenBank/DDBJ databases">
        <title>Friends and foes A comparative genomics studyof 23 Aspergillus species from section Flavi.</title>
        <authorList>
            <consortium name="DOE Joint Genome Institute"/>
            <person name="Kjaerbolling I."/>
            <person name="Vesth T."/>
            <person name="Frisvad J.C."/>
            <person name="Nybo J.L."/>
            <person name="Theobald S."/>
            <person name="Kildgaard S."/>
            <person name="Isbrandt T."/>
            <person name="Kuo A."/>
            <person name="Sato A."/>
            <person name="Lyhne E.K."/>
            <person name="Kogle M.E."/>
            <person name="Wiebenga A."/>
            <person name="Kun R.S."/>
            <person name="Lubbers R.J."/>
            <person name="Makela M.R."/>
            <person name="Barry K."/>
            <person name="Chovatia M."/>
            <person name="Clum A."/>
            <person name="Daum C."/>
            <person name="Haridas S."/>
            <person name="He G."/>
            <person name="LaButti K."/>
            <person name="Lipzen A."/>
            <person name="Mondo S."/>
            <person name="Riley R."/>
            <person name="Salamov A."/>
            <person name="Simmons B.A."/>
            <person name="Magnuson J.K."/>
            <person name="Henrissat B."/>
            <person name="Mortensen U.H."/>
            <person name="Larsen T.O."/>
            <person name="Devries R.P."/>
            <person name="Grigoriev I.V."/>
            <person name="Machida M."/>
            <person name="Baker S.E."/>
            <person name="Andersen M.R."/>
        </authorList>
    </citation>
    <scope>NUCLEOTIDE SEQUENCE [LARGE SCALE GENOMIC DNA]</scope>
    <source>
        <strain evidence="2">CBS 553.77</strain>
    </source>
</reference>
<name>A0A5N6ZB23_9EURO</name>
<keyword evidence="2" id="KW-1185">Reference proteome</keyword>
<evidence type="ECO:0000313" key="2">
    <source>
        <dbReference type="Proteomes" id="UP000327118"/>
    </source>
</evidence>
<accession>A0A5N6ZB23</accession>
<organism evidence="1 2">
    <name type="scientific">Aspergillus coremiiformis</name>
    <dbReference type="NCBI Taxonomy" id="138285"/>
    <lineage>
        <taxon>Eukaryota</taxon>
        <taxon>Fungi</taxon>
        <taxon>Dikarya</taxon>
        <taxon>Ascomycota</taxon>
        <taxon>Pezizomycotina</taxon>
        <taxon>Eurotiomycetes</taxon>
        <taxon>Eurotiomycetidae</taxon>
        <taxon>Eurotiales</taxon>
        <taxon>Aspergillaceae</taxon>
        <taxon>Aspergillus</taxon>
        <taxon>Aspergillus subgen. Circumdati</taxon>
    </lineage>
</organism>
<sequence length="626" mass="71449">MKASGCTFHRETHISVQMYLPAMASIPLEDIHIGQSLCLLCRQTATVGSHILDLGQKQRTVLECVNPCARCYPSPYNPYPVVWFHAACYSILENSYEPSKKPTADDLKRVADATRPVYQCQEKEHRETMSVMEGLFSKYTRELIQDSFRQDLFGQLPVEIITMISERIAPCWYLIVLGETRRLIELLRDNRETQSTRLSLTSDMWMSRIKYRGTSYMARLSDKPLESTTISDQSHIKLPSNISKIVLSVDCIGVRGIQFVDHKSNPTLDGSPWYKILDVRDSGLEADVSCDGLVIRDLQLVSSRPSSASYRTWSSPFSPKFYQWNFYQFRAESRLHYLKFDSHIQGLLVCCANAKTVGIHGFSDTSTAFREFINLMNRRTSKSFKHWIYFPFNQHESIKAAWIRKFKICRGPASNPTLVLQTSLGRTITFGPQFPNKIIDHYEYHPLVRNGDGAISGIFHDGLDPAIKYISEVGITCHDQCDVGPLEPPPMDTRFEPPAVPPGRGSIASTWYVNKASLNGLVKVQVCRDKEQSHHPCLGLLLFYNDQHIESIGQVRWDHDLTQETVRPLYVENGVVDGREYIKDIRSDIYDSAISVDTSGWQKLPEHGIIAWWFSRLGDRIITFND</sequence>
<dbReference type="EMBL" id="ML739063">
    <property type="protein sequence ID" value="KAE8354854.1"/>
    <property type="molecule type" value="Genomic_DNA"/>
</dbReference>
<dbReference type="OrthoDB" id="5153231at2759"/>
<dbReference type="Proteomes" id="UP000327118">
    <property type="component" value="Unassembled WGS sequence"/>
</dbReference>